<dbReference type="PROSITE" id="PS51072">
    <property type="entry name" value="MHD"/>
    <property type="match status" value="1"/>
</dbReference>
<dbReference type="GeneID" id="20520806"/>
<name>I6ZSD7_ENCRO</name>
<dbReference type="Proteomes" id="UP000010094">
    <property type="component" value="Chromosome II"/>
</dbReference>
<keyword evidence="3" id="KW-1185">Reference proteome</keyword>
<evidence type="ECO:0000259" key="1">
    <source>
        <dbReference type="PROSITE" id="PS51072"/>
    </source>
</evidence>
<feature type="domain" description="MHD" evidence="1">
    <location>
        <begin position="115"/>
        <end position="335"/>
    </location>
</feature>
<accession>I6ZSD7</accession>
<dbReference type="AlphaFoldDB" id="I6ZSD7"/>
<dbReference type="KEGG" id="ero:EROM_020460"/>
<dbReference type="HOGENOM" id="CLU_826469_0_0_1"/>
<proteinExistence type="predicted"/>
<dbReference type="InterPro" id="IPR036168">
    <property type="entry name" value="AP2_Mu_C_sf"/>
</dbReference>
<sequence length="336" mass="38512">MIEEIFIVGRGDRVLYGDPSRYVKGMKYPVDEIEGTRMLQAAVNDVKIGVLYSLVSDFSILEYISRLKSKLEKRLGEVNEKNVLENYFLLLRVVNKQESIVLFDMKKRLIPPIVSNNVYLDVCEDLNAIVDDGRVVVNRTDGRCYLNGVFGEERTVRFDVCGVKPSAIAYKNSGQGSEGLEGVRVDAKVHRGKTEAVRYSCSDSERLLIMICKADGGYVLNCQSPTKFDWLEICFPIPKMASKVVKSHSLGKSVYDEENDLLRWTFKKEVVKRARISYRVEMFEGCSDLRPIIINFCIKEWKNPKVRIERAECIGNPCVCFWIRYSMASGRYEIRM</sequence>
<protein>
    <submittedName>
        <fullName evidence="2">Clathrin coat assembly protein</fullName>
    </submittedName>
</protein>
<gene>
    <name evidence="2" type="ordered locus">EROM_020460</name>
</gene>
<organism evidence="2 3">
    <name type="scientific">Encephalitozoon romaleae (strain SJ-2008)</name>
    <name type="common">Microsporidian parasite</name>
    <dbReference type="NCBI Taxonomy" id="1178016"/>
    <lineage>
        <taxon>Eukaryota</taxon>
        <taxon>Fungi</taxon>
        <taxon>Fungi incertae sedis</taxon>
        <taxon>Microsporidia</taxon>
        <taxon>Unikaryonidae</taxon>
        <taxon>Encephalitozoon</taxon>
    </lineage>
</organism>
<dbReference type="OrthoDB" id="2189860at2759"/>
<evidence type="ECO:0000313" key="3">
    <source>
        <dbReference type="Proteomes" id="UP000010094"/>
    </source>
</evidence>
<dbReference type="SUPFAM" id="SSF49447">
    <property type="entry name" value="Second domain of Mu2 adaptin subunit (ap50) of ap2 adaptor"/>
    <property type="match status" value="1"/>
</dbReference>
<dbReference type="RefSeq" id="XP_009264018.1">
    <property type="nucleotide sequence ID" value="XM_009265743.1"/>
</dbReference>
<evidence type="ECO:0000313" key="2">
    <source>
        <dbReference type="EMBL" id="AFN82521.1"/>
    </source>
</evidence>
<dbReference type="Pfam" id="PF00928">
    <property type="entry name" value="Adap_comp_sub"/>
    <property type="match status" value="1"/>
</dbReference>
<dbReference type="VEuPathDB" id="MicrosporidiaDB:EROM_020460"/>
<dbReference type="EMBL" id="CP003519">
    <property type="protein sequence ID" value="AFN82521.1"/>
    <property type="molecule type" value="Genomic_DNA"/>
</dbReference>
<dbReference type="InterPro" id="IPR028565">
    <property type="entry name" value="MHD"/>
</dbReference>
<reference evidence="2 3" key="1">
    <citation type="journal article" date="2012" name="Proc. Natl. Acad. Sci. U.S.A.">
        <title>Gain and loss of multiple functionally related, horizontally transferred genes in the reduced genomes of two microsporidian parasites.</title>
        <authorList>
            <person name="Pombert J.-F."/>
            <person name="Selman M."/>
            <person name="Burki F."/>
            <person name="Bardell F.T."/>
            <person name="Farinelli L."/>
            <person name="Solter L.F."/>
            <person name="Whitman D.W."/>
            <person name="Weiss L.M."/>
            <person name="Corradi N."/>
            <person name="Keeling P.J."/>
        </authorList>
    </citation>
    <scope>NUCLEOTIDE SEQUENCE [LARGE SCALE GENOMIC DNA]</scope>
    <source>
        <strain evidence="2 3">SJ-2008</strain>
    </source>
</reference>